<dbReference type="AlphaFoldDB" id="A0A0N4WXQ1"/>
<dbReference type="EMBL" id="UZAF01019496">
    <property type="protein sequence ID" value="VDO60771.1"/>
    <property type="molecule type" value="Genomic_DNA"/>
</dbReference>
<reference evidence="2 3" key="2">
    <citation type="submission" date="2018-11" db="EMBL/GenBank/DDBJ databases">
        <authorList>
            <consortium name="Pathogen Informatics"/>
        </authorList>
    </citation>
    <scope>NUCLEOTIDE SEQUENCE [LARGE SCALE GENOMIC DNA]</scope>
    <source>
        <strain evidence="2 3">MHpl1</strain>
    </source>
</reference>
<proteinExistence type="predicted"/>
<dbReference type="STRING" id="6290.A0A0N4WXQ1"/>
<sequence length="185" mass="21186">MRSEEETLFTSFLHMISHILNAYLTAFVVFTGISLNLFSIYVFLRCERSSAPAIQYYLVTLTIWQTALLANAFLLYSFPHILFGHLVSQDNDYQRTIVTEDEDRVRVRCGCAATRGNRIKIVPVNRVKRLMVIVSLLAVLFSSPRFFEVHVVQFCNKYNECVAVIDRTALFEVSAILVPITVIHC</sequence>
<accession>A0A0N4WXQ1</accession>
<evidence type="ECO:0000313" key="3">
    <source>
        <dbReference type="Proteomes" id="UP000268014"/>
    </source>
</evidence>
<evidence type="ECO:0000313" key="2">
    <source>
        <dbReference type="EMBL" id="VDO60771.1"/>
    </source>
</evidence>
<feature type="transmembrane region" description="Helical" evidence="1">
    <location>
        <begin position="56"/>
        <end position="78"/>
    </location>
</feature>
<keyword evidence="1" id="KW-0812">Transmembrane</keyword>
<dbReference type="OrthoDB" id="10011262at2759"/>
<evidence type="ECO:0000313" key="4">
    <source>
        <dbReference type="WBParaSite" id="HPLM_0001660801-mRNA-1"/>
    </source>
</evidence>
<keyword evidence="1" id="KW-0472">Membrane</keyword>
<gene>
    <name evidence="2" type="ORF">HPLM_LOCUS16600</name>
</gene>
<keyword evidence="3" id="KW-1185">Reference proteome</keyword>
<organism evidence="4">
    <name type="scientific">Haemonchus placei</name>
    <name type="common">Barber's pole worm</name>
    <dbReference type="NCBI Taxonomy" id="6290"/>
    <lineage>
        <taxon>Eukaryota</taxon>
        <taxon>Metazoa</taxon>
        <taxon>Ecdysozoa</taxon>
        <taxon>Nematoda</taxon>
        <taxon>Chromadorea</taxon>
        <taxon>Rhabditida</taxon>
        <taxon>Rhabditina</taxon>
        <taxon>Rhabditomorpha</taxon>
        <taxon>Strongyloidea</taxon>
        <taxon>Trichostrongylidae</taxon>
        <taxon>Haemonchus</taxon>
    </lineage>
</organism>
<keyword evidence="1" id="KW-1133">Transmembrane helix</keyword>
<name>A0A0N4WXQ1_HAEPC</name>
<dbReference type="WBParaSite" id="HPLM_0001660801-mRNA-1">
    <property type="protein sequence ID" value="HPLM_0001660801-mRNA-1"/>
    <property type="gene ID" value="HPLM_0001660801"/>
</dbReference>
<reference evidence="4" key="1">
    <citation type="submission" date="2017-02" db="UniProtKB">
        <authorList>
            <consortium name="WormBaseParasite"/>
        </authorList>
    </citation>
    <scope>IDENTIFICATION</scope>
</reference>
<feature type="transmembrane region" description="Helical" evidence="1">
    <location>
        <begin position="20"/>
        <end position="44"/>
    </location>
</feature>
<protein>
    <submittedName>
        <fullName evidence="4">G_PROTEIN_RECEP_F1_2 domain-containing protein</fullName>
    </submittedName>
</protein>
<evidence type="ECO:0000256" key="1">
    <source>
        <dbReference type="SAM" id="Phobius"/>
    </source>
</evidence>
<dbReference type="Proteomes" id="UP000268014">
    <property type="component" value="Unassembled WGS sequence"/>
</dbReference>